<evidence type="ECO:0000259" key="3">
    <source>
        <dbReference type="PROSITE" id="PS51767"/>
    </source>
</evidence>
<dbReference type="PANTHER" id="PTHR47965:SF22">
    <property type="entry name" value="EUKARYOTIC ASPARTYL PROTEASE FAMILY PROTEIN"/>
    <property type="match status" value="1"/>
</dbReference>
<keyword evidence="5" id="KW-1185">Reference proteome</keyword>
<evidence type="ECO:0000313" key="4">
    <source>
        <dbReference type="EMBL" id="GMN70907.1"/>
    </source>
</evidence>
<proteinExistence type="inferred from homology"/>
<dbReference type="Gene3D" id="2.40.70.10">
    <property type="entry name" value="Acid Proteases"/>
    <property type="match status" value="1"/>
</dbReference>
<dbReference type="AlphaFoldDB" id="A0AA88EA17"/>
<accession>A0AA88EA17</accession>
<dbReference type="InterPro" id="IPR021109">
    <property type="entry name" value="Peptidase_aspartic_dom_sf"/>
</dbReference>
<dbReference type="SUPFAM" id="SSF50630">
    <property type="entry name" value="Acid proteases"/>
    <property type="match status" value="1"/>
</dbReference>
<dbReference type="GO" id="GO:0006508">
    <property type="term" value="P:proteolysis"/>
    <property type="evidence" value="ECO:0007669"/>
    <property type="project" value="InterPro"/>
</dbReference>
<evidence type="ECO:0000256" key="2">
    <source>
        <dbReference type="ARBA" id="ARBA00022729"/>
    </source>
</evidence>
<feature type="non-terminal residue" evidence="4">
    <location>
        <position position="1"/>
    </location>
</feature>
<dbReference type="Proteomes" id="UP001187192">
    <property type="component" value="Unassembled WGS sequence"/>
</dbReference>
<gene>
    <name evidence="4" type="ORF">TIFTF001_054012</name>
</gene>
<dbReference type="PANTHER" id="PTHR47965">
    <property type="entry name" value="ASPARTYL PROTEASE-RELATED"/>
    <property type="match status" value="1"/>
</dbReference>
<evidence type="ECO:0000256" key="1">
    <source>
        <dbReference type="ARBA" id="ARBA00007447"/>
    </source>
</evidence>
<sequence>MRAINSFNNIWLGWSPLKQPSSSRPKALVLRVNKDASTLQHYTYLAQRTPPVPVKLTVDLGGEFLWVDCDTGFKSSTKTTVPCRSPQCELSGSNVCTSNGIDEFCSEFPYNPFIKTSSGGDFSQDVLYSQSTDGNNPGELVSVPKFLFSCASTSLLEGLENRAVGIAGLGRNKVSIPSLFSSAFSFPRKFALCLSSSTNPDAAGVVFLGDGPYVFLPGIDMSQSLTYTPLILN</sequence>
<protein>
    <recommendedName>
        <fullName evidence="3">Peptidase A1 domain-containing protein</fullName>
    </recommendedName>
</protein>
<dbReference type="InterPro" id="IPR032861">
    <property type="entry name" value="TAXi_N"/>
</dbReference>
<dbReference type="FunFam" id="2.40.70.10:FF:000045">
    <property type="entry name" value="Basic 7S globulin"/>
    <property type="match status" value="1"/>
</dbReference>
<dbReference type="Pfam" id="PF14543">
    <property type="entry name" value="TAXi_N"/>
    <property type="match status" value="1"/>
</dbReference>
<comment type="caution">
    <text evidence="4">The sequence shown here is derived from an EMBL/GenBank/DDBJ whole genome shotgun (WGS) entry which is preliminary data.</text>
</comment>
<comment type="similarity">
    <text evidence="1">Belongs to the peptidase A1 family.</text>
</comment>
<dbReference type="GO" id="GO:0004190">
    <property type="term" value="F:aspartic-type endopeptidase activity"/>
    <property type="evidence" value="ECO:0007669"/>
    <property type="project" value="InterPro"/>
</dbReference>
<feature type="domain" description="Peptidase A1" evidence="3">
    <location>
        <begin position="41"/>
        <end position="233"/>
    </location>
</feature>
<evidence type="ECO:0000313" key="5">
    <source>
        <dbReference type="Proteomes" id="UP001187192"/>
    </source>
</evidence>
<organism evidence="4 5">
    <name type="scientific">Ficus carica</name>
    <name type="common">Common fig</name>
    <dbReference type="NCBI Taxonomy" id="3494"/>
    <lineage>
        <taxon>Eukaryota</taxon>
        <taxon>Viridiplantae</taxon>
        <taxon>Streptophyta</taxon>
        <taxon>Embryophyta</taxon>
        <taxon>Tracheophyta</taxon>
        <taxon>Spermatophyta</taxon>
        <taxon>Magnoliopsida</taxon>
        <taxon>eudicotyledons</taxon>
        <taxon>Gunneridae</taxon>
        <taxon>Pentapetalae</taxon>
        <taxon>rosids</taxon>
        <taxon>fabids</taxon>
        <taxon>Rosales</taxon>
        <taxon>Moraceae</taxon>
        <taxon>Ficeae</taxon>
        <taxon>Ficus</taxon>
    </lineage>
</organism>
<dbReference type="PROSITE" id="PS51767">
    <property type="entry name" value="PEPTIDASE_A1"/>
    <property type="match status" value="1"/>
</dbReference>
<dbReference type="InterPro" id="IPR001461">
    <property type="entry name" value="Aspartic_peptidase_A1"/>
</dbReference>
<dbReference type="EMBL" id="BTGU01013769">
    <property type="protein sequence ID" value="GMN70907.1"/>
    <property type="molecule type" value="Genomic_DNA"/>
</dbReference>
<dbReference type="InterPro" id="IPR033121">
    <property type="entry name" value="PEPTIDASE_A1"/>
</dbReference>
<keyword evidence="2" id="KW-0732">Signal</keyword>
<name>A0AA88EA17_FICCA</name>
<reference evidence="4" key="1">
    <citation type="submission" date="2023-07" db="EMBL/GenBank/DDBJ databases">
        <title>draft genome sequence of fig (Ficus carica).</title>
        <authorList>
            <person name="Takahashi T."/>
            <person name="Nishimura K."/>
        </authorList>
    </citation>
    <scope>NUCLEOTIDE SEQUENCE</scope>
</reference>